<dbReference type="SUPFAM" id="SSF48403">
    <property type="entry name" value="Ankyrin repeat"/>
    <property type="match status" value="1"/>
</dbReference>
<proteinExistence type="predicted"/>
<dbReference type="EMBL" id="HBIT01005337">
    <property type="protein sequence ID" value="CAE0616735.1"/>
    <property type="molecule type" value="Transcribed_RNA"/>
</dbReference>
<dbReference type="AlphaFoldDB" id="A0A6U9K0P8"/>
<dbReference type="SMART" id="SM00248">
    <property type="entry name" value="ANK"/>
    <property type="match status" value="2"/>
</dbReference>
<organism evidence="4">
    <name type="scientific">Oxyrrhis marina</name>
    <name type="common">Dinoflagellate</name>
    <dbReference type="NCBI Taxonomy" id="2969"/>
    <lineage>
        <taxon>Eukaryota</taxon>
        <taxon>Sar</taxon>
        <taxon>Alveolata</taxon>
        <taxon>Dinophyceae</taxon>
        <taxon>Oxyrrhinales</taxon>
        <taxon>Oxyrrhinaceae</taxon>
        <taxon>Oxyrrhis</taxon>
    </lineage>
</organism>
<evidence type="ECO:0000313" key="5">
    <source>
        <dbReference type="EMBL" id="CAE0616735.1"/>
    </source>
</evidence>
<name>A0A6U9K0P8_OXYMA</name>
<gene>
    <name evidence="4" type="ORF">OMAR00292_LOCUS2610</name>
    <name evidence="5" type="ORF">OMAR00292_LOCUS2611</name>
</gene>
<dbReference type="PROSITE" id="PS50297">
    <property type="entry name" value="ANK_REP_REGION"/>
    <property type="match status" value="2"/>
</dbReference>
<dbReference type="InterPro" id="IPR036770">
    <property type="entry name" value="Ankyrin_rpt-contain_sf"/>
</dbReference>
<evidence type="ECO:0000256" key="3">
    <source>
        <dbReference type="PROSITE-ProRule" id="PRU00023"/>
    </source>
</evidence>
<evidence type="ECO:0000256" key="1">
    <source>
        <dbReference type="ARBA" id="ARBA00022737"/>
    </source>
</evidence>
<keyword evidence="2 3" id="KW-0040">ANK repeat</keyword>
<dbReference type="EMBL" id="HBIT01005336">
    <property type="protein sequence ID" value="CAE0616734.1"/>
    <property type="molecule type" value="Transcribed_RNA"/>
</dbReference>
<evidence type="ECO:0000256" key="2">
    <source>
        <dbReference type="ARBA" id="ARBA00023043"/>
    </source>
</evidence>
<dbReference type="Gene3D" id="1.25.40.20">
    <property type="entry name" value="Ankyrin repeat-containing domain"/>
    <property type="match status" value="1"/>
</dbReference>
<feature type="repeat" description="ANK" evidence="3">
    <location>
        <begin position="91"/>
        <end position="123"/>
    </location>
</feature>
<feature type="repeat" description="ANK" evidence="3">
    <location>
        <begin position="56"/>
        <end position="88"/>
    </location>
</feature>
<reference evidence="4" key="1">
    <citation type="submission" date="2021-01" db="EMBL/GenBank/DDBJ databases">
        <authorList>
            <person name="Corre E."/>
            <person name="Pelletier E."/>
            <person name="Niang G."/>
            <person name="Scheremetjew M."/>
            <person name="Finn R."/>
            <person name="Kale V."/>
            <person name="Holt S."/>
            <person name="Cochrane G."/>
            <person name="Meng A."/>
            <person name="Brown T."/>
            <person name="Cohen L."/>
        </authorList>
    </citation>
    <scope>NUCLEOTIDE SEQUENCE</scope>
    <source>
        <strain evidence="4">CCMP1795</strain>
    </source>
</reference>
<dbReference type="InterPro" id="IPR002110">
    <property type="entry name" value="Ankyrin_rpt"/>
</dbReference>
<evidence type="ECO:0000313" key="4">
    <source>
        <dbReference type="EMBL" id="CAE0616734.1"/>
    </source>
</evidence>
<dbReference type="PANTHER" id="PTHR24171">
    <property type="entry name" value="ANKYRIN REPEAT DOMAIN-CONTAINING PROTEIN 39-RELATED"/>
    <property type="match status" value="1"/>
</dbReference>
<protein>
    <submittedName>
        <fullName evidence="4">Uncharacterized protein</fullName>
    </submittedName>
</protein>
<sequence>MAGLEAFANGLAPETFAARLHAACVAGDASAVKACIAVAQPAKSNVQQSVDAADIDLYTPLHRAVEQGSVEVVGILLDAGANPDVSHPGLDGWTPLHIACWKKNVPMAELLLEWGVNADALDWYGSRAEDLGDAAVKDAVTSWRKKQSGSGSDEKDPWALLNAKCQMVPSDYQAKMIEFSISHCKENSIGGEWVPEMAK</sequence>
<keyword evidence="1" id="KW-0677">Repeat</keyword>
<dbReference type="Pfam" id="PF12796">
    <property type="entry name" value="Ank_2"/>
    <property type="match status" value="1"/>
</dbReference>
<accession>A0A6U9K0P8</accession>
<dbReference type="PROSITE" id="PS50088">
    <property type="entry name" value="ANK_REPEAT"/>
    <property type="match status" value="2"/>
</dbReference>